<feature type="compositionally biased region" description="Basic and acidic residues" evidence="2">
    <location>
        <begin position="291"/>
        <end position="300"/>
    </location>
</feature>
<evidence type="ECO:0000256" key="2">
    <source>
        <dbReference type="SAM" id="MobiDB-lite"/>
    </source>
</evidence>
<dbReference type="InterPro" id="IPR056823">
    <property type="entry name" value="TEN-like_YD-shell"/>
</dbReference>
<dbReference type="AlphaFoldDB" id="A0A845G7S9"/>
<feature type="region of interest" description="Disordered" evidence="2">
    <location>
        <begin position="177"/>
        <end position="300"/>
    </location>
</feature>
<accession>A0A845G7S9</accession>
<organism evidence="4 5">
    <name type="scientific">Duganella vulcania</name>
    <dbReference type="NCBI Taxonomy" id="2692166"/>
    <lineage>
        <taxon>Bacteria</taxon>
        <taxon>Pseudomonadati</taxon>
        <taxon>Pseudomonadota</taxon>
        <taxon>Betaproteobacteria</taxon>
        <taxon>Burkholderiales</taxon>
        <taxon>Oxalobacteraceae</taxon>
        <taxon>Telluria group</taxon>
        <taxon>Duganella</taxon>
    </lineage>
</organism>
<feature type="domain" description="Teneurin-like YD-shell" evidence="3">
    <location>
        <begin position="39"/>
        <end position="131"/>
    </location>
</feature>
<sequence>MASQTGGGKPAKDTKYVYLNRHVLAEIEVGGATTVSYDHTDALGSPIAKTNAAGARTALTKYEPYGMTLAGSTTPTIGFTGHVNDADTGHTYMQQRYYDPVAGRFLSMDPELTDAKTGGGFNRYNYANNNPYGNVDPDGRQTQAAVPVVGGILLIGGYKYATDPKARDAINRMLAAIGSHSEPKKNDSKDTPKPDGTKSDAPEAPVPDATGGERVGKGPRIWNKPSDDPVGEANRDFDRKFPGGENVDDKGNGIRVGTLPDGKRVIVRPESSDRSGNLPTIEIQNAGGTKSLDKIRYPQR</sequence>
<evidence type="ECO:0000313" key="5">
    <source>
        <dbReference type="Proteomes" id="UP000470302"/>
    </source>
</evidence>
<comment type="caution">
    <text evidence="4">The sequence shown here is derived from an EMBL/GenBank/DDBJ whole genome shotgun (WGS) entry which is preliminary data.</text>
</comment>
<keyword evidence="1" id="KW-0677">Repeat</keyword>
<dbReference type="EMBL" id="WWCW01000115">
    <property type="protein sequence ID" value="MYM90344.1"/>
    <property type="molecule type" value="Genomic_DNA"/>
</dbReference>
<evidence type="ECO:0000256" key="1">
    <source>
        <dbReference type="ARBA" id="ARBA00022737"/>
    </source>
</evidence>
<feature type="compositionally biased region" description="Basic and acidic residues" evidence="2">
    <location>
        <begin position="233"/>
        <end position="252"/>
    </location>
</feature>
<dbReference type="Gene3D" id="2.180.10.10">
    <property type="entry name" value="RHS repeat-associated core"/>
    <property type="match status" value="1"/>
</dbReference>
<proteinExistence type="predicted"/>
<dbReference type="InterPro" id="IPR022385">
    <property type="entry name" value="Rhs_assc_core"/>
</dbReference>
<protein>
    <recommendedName>
        <fullName evidence="3">Teneurin-like YD-shell domain-containing protein</fullName>
    </recommendedName>
</protein>
<dbReference type="InterPro" id="IPR050708">
    <property type="entry name" value="T6SS_VgrG/RHS"/>
</dbReference>
<dbReference type="PANTHER" id="PTHR32305:SF15">
    <property type="entry name" value="PROTEIN RHSA-RELATED"/>
    <property type="match status" value="1"/>
</dbReference>
<dbReference type="PANTHER" id="PTHR32305">
    <property type="match status" value="1"/>
</dbReference>
<gene>
    <name evidence="4" type="ORF">GTP91_24625</name>
</gene>
<feature type="compositionally biased region" description="Basic and acidic residues" evidence="2">
    <location>
        <begin position="181"/>
        <end position="201"/>
    </location>
</feature>
<dbReference type="NCBIfam" id="TIGR03696">
    <property type="entry name" value="Rhs_assc_core"/>
    <property type="match status" value="1"/>
</dbReference>
<dbReference type="Proteomes" id="UP000470302">
    <property type="component" value="Unassembled WGS sequence"/>
</dbReference>
<evidence type="ECO:0000313" key="4">
    <source>
        <dbReference type="EMBL" id="MYM90344.1"/>
    </source>
</evidence>
<feature type="compositionally biased region" description="Polar residues" evidence="2">
    <location>
        <begin position="274"/>
        <end position="288"/>
    </location>
</feature>
<reference evidence="4 5" key="1">
    <citation type="submission" date="2020-01" db="EMBL/GenBank/DDBJ databases">
        <title>Novel species isolated from a subtropical stream in China.</title>
        <authorList>
            <person name="Lu H."/>
        </authorList>
    </citation>
    <scope>NUCLEOTIDE SEQUENCE [LARGE SCALE GENOMIC DNA]</scope>
    <source>
        <strain evidence="4 5">FT82W</strain>
    </source>
</reference>
<evidence type="ECO:0000259" key="3">
    <source>
        <dbReference type="Pfam" id="PF25023"/>
    </source>
</evidence>
<dbReference type="Pfam" id="PF25023">
    <property type="entry name" value="TEN_YD-shell"/>
    <property type="match status" value="1"/>
</dbReference>
<name>A0A845G7S9_9BURK</name>